<protein>
    <recommendedName>
        <fullName evidence="6 7">6-phosphogluconolactonase</fullName>
        <shortName evidence="7">6PGL</shortName>
        <ecNumber evidence="5 7">3.1.1.31</ecNumber>
    </recommendedName>
</protein>
<proteinExistence type="inferred from homology"/>
<dbReference type="GO" id="GO:0017057">
    <property type="term" value="F:6-phosphogluconolactonase activity"/>
    <property type="evidence" value="ECO:0007669"/>
    <property type="project" value="UniProtKB-UniRule"/>
</dbReference>
<reference evidence="9" key="1">
    <citation type="submission" date="2015-11" db="EMBL/GenBank/DDBJ databases">
        <title>Genomes of Abundant and Widespread Viruses from the Deep Ocean.</title>
        <authorList>
            <person name="Mizuno C.M."/>
            <person name="Ghai R."/>
            <person name="Saghai A."/>
            <person name="Lopez-Garcia P."/>
            <person name="Rodriguez-Valera F."/>
        </authorList>
    </citation>
    <scope>NUCLEOTIDE SEQUENCE</scope>
</reference>
<dbReference type="GO" id="GO:0006098">
    <property type="term" value="P:pentose-phosphate shunt"/>
    <property type="evidence" value="ECO:0007669"/>
    <property type="project" value="UniProtKB-UniPathway"/>
</dbReference>
<evidence type="ECO:0000259" key="8">
    <source>
        <dbReference type="Pfam" id="PF01182"/>
    </source>
</evidence>
<dbReference type="InterPro" id="IPR006148">
    <property type="entry name" value="Glc/Gal-6P_isomerase"/>
</dbReference>
<sequence>MAKFAKIIQENNENFLIEKFIRLFCGKLNKRFKRRRRFSFVLTGGNSPIKLYKHLARNKNIPWKKIDFFIGDERYVKENSQYSNIRMCKKYLLSKIRISNRQIYKITTNQKFIKKDAQDYEKTIKKYFLKKKVVFDLVLLGLGQDGHIASLFKNNINKKFKNNVDFIIKKDFARITLTLKCLNNSKSIFLWAPGKIKSNIIKKICLDNEFLYPASFLKVKNNFLFHCN</sequence>
<dbReference type="InterPro" id="IPR039104">
    <property type="entry name" value="6PGL"/>
</dbReference>
<dbReference type="NCBIfam" id="TIGR01198">
    <property type="entry name" value="pgl"/>
    <property type="match status" value="1"/>
</dbReference>
<dbReference type="GO" id="GO:0005975">
    <property type="term" value="P:carbohydrate metabolic process"/>
    <property type="evidence" value="ECO:0007669"/>
    <property type="project" value="UniProtKB-UniRule"/>
</dbReference>
<dbReference type="Pfam" id="PF01182">
    <property type="entry name" value="Glucosamine_iso"/>
    <property type="match status" value="1"/>
</dbReference>
<evidence type="ECO:0000256" key="4">
    <source>
        <dbReference type="ARBA" id="ARBA00010662"/>
    </source>
</evidence>
<dbReference type="UniPathway" id="UPA00115">
    <property type="reaction ID" value="UER00409"/>
</dbReference>
<comment type="catalytic activity">
    <reaction evidence="1 7">
        <text>6-phospho-D-glucono-1,5-lactone + H2O = 6-phospho-D-gluconate + H(+)</text>
        <dbReference type="Rhea" id="RHEA:12556"/>
        <dbReference type="ChEBI" id="CHEBI:15377"/>
        <dbReference type="ChEBI" id="CHEBI:15378"/>
        <dbReference type="ChEBI" id="CHEBI:57955"/>
        <dbReference type="ChEBI" id="CHEBI:58759"/>
        <dbReference type="EC" id="3.1.1.31"/>
    </reaction>
</comment>
<dbReference type="EC" id="3.1.1.31" evidence="5 7"/>
<dbReference type="PANTHER" id="PTHR11054:SF0">
    <property type="entry name" value="6-PHOSPHOGLUCONOLACTONASE"/>
    <property type="match status" value="1"/>
</dbReference>
<dbReference type="SUPFAM" id="SSF100950">
    <property type="entry name" value="NagB/RpiA/CoA transferase-like"/>
    <property type="match status" value="1"/>
</dbReference>
<feature type="domain" description="Glucosamine/galactosamine-6-phosphate isomerase" evidence="8">
    <location>
        <begin position="15"/>
        <end position="219"/>
    </location>
</feature>
<dbReference type="PANTHER" id="PTHR11054">
    <property type="entry name" value="6-PHOSPHOGLUCONOLACTONASE"/>
    <property type="match status" value="1"/>
</dbReference>
<dbReference type="AlphaFoldDB" id="A0A1B0Z2D1"/>
<evidence type="ECO:0000256" key="7">
    <source>
        <dbReference type="RuleBase" id="RU365095"/>
    </source>
</evidence>
<evidence type="ECO:0000256" key="6">
    <source>
        <dbReference type="ARBA" id="ARBA00020337"/>
    </source>
</evidence>
<dbReference type="Gene3D" id="3.40.50.1360">
    <property type="match status" value="1"/>
</dbReference>
<dbReference type="InterPro" id="IPR037171">
    <property type="entry name" value="NagB/RpiA_transferase-like"/>
</dbReference>
<organism evidence="9">
    <name type="scientific">uncultured Alphaproteobacteria bacterium</name>
    <dbReference type="NCBI Taxonomy" id="91750"/>
    <lineage>
        <taxon>Bacteria</taxon>
        <taxon>Pseudomonadati</taxon>
        <taxon>Pseudomonadota</taxon>
        <taxon>Alphaproteobacteria</taxon>
        <taxon>environmental samples</taxon>
    </lineage>
</organism>
<dbReference type="EMBL" id="KT997875">
    <property type="protein sequence ID" value="ANO58350.1"/>
    <property type="molecule type" value="Genomic_DNA"/>
</dbReference>
<evidence type="ECO:0000256" key="3">
    <source>
        <dbReference type="ARBA" id="ARBA00004961"/>
    </source>
</evidence>
<keyword evidence="7" id="KW-0378">Hydrolase</keyword>
<name>A0A1B0Z2D1_9PROT</name>
<accession>A0A1B0Z2D1</accession>
<evidence type="ECO:0000256" key="1">
    <source>
        <dbReference type="ARBA" id="ARBA00000832"/>
    </source>
</evidence>
<dbReference type="InterPro" id="IPR005900">
    <property type="entry name" value="6-phosphogluconolactonase_DevB"/>
</dbReference>
<comment type="function">
    <text evidence="2 7">Hydrolysis of 6-phosphogluconolactone to 6-phosphogluconate.</text>
</comment>
<comment type="pathway">
    <text evidence="3 7">Carbohydrate degradation; pentose phosphate pathway; D-ribulose 5-phosphate from D-glucose 6-phosphate (oxidative stage): step 2/3.</text>
</comment>
<comment type="similarity">
    <text evidence="4 7">Belongs to the glucosamine/galactosamine-6-phosphate isomerase family. 6-phosphogluconolactonase subfamily.</text>
</comment>
<evidence type="ECO:0000256" key="2">
    <source>
        <dbReference type="ARBA" id="ARBA00002681"/>
    </source>
</evidence>
<evidence type="ECO:0000313" key="9">
    <source>
        <dbReference type="EMBL" id="ANO58350.1"/>
    </source>
</evidence>
<evidence type="ECO:0000256" key="5">
    <source>
        <dbReference type="ARBA" id="ARBA00013198"/>
    </source>
</evidence>
<gene>
    <name evidence="7" type="primary">pgl</name>
</gene>